<name>A0A3M7SBH3_BRAPC</name>
<dbReference type="EMBL" id="REGN01001715">
    <property type="protein sequence ID" value="RNA33005.1"/>
    <property type="molecule type" value="Genomic_DNA"/>
</dbReference>
<organism evidence="1 2">
    <name type="scientific">Brachionus plicatilis</name>
    <name type="common">Marine rotifer</name>
    <name type="synonym">Brachionus muelleri</name>
    <dbReference type="NCBI Taxonomy" id="10195"/>
    <lineage>
        <taxon>Eukaryota</taxon>
        <taxon>Metazoa</taxon>
        <taxon>Spiralia</taxon>
        <taxon>Gnathifera</taxon>
        <taxon>Rotifera</taxon>
        <taxon>Eurotatoria</taxon>
        <taxon>Monogononta</taxon>
        <taxon>Pseudotrocha</taxon>
        <taxon>Ploima</taxon>
        <taxon>Brachionidae</taxon>
        <taxon>Brachionus</taxon>
    </lineage>
</organism>
<evidence type="ECO:0000313" key="1">
    <source>
        <dbReference type="EMBL" id="RNA33005.1"/>
    </source>
</evidence>
<dbReference type="SUPFAM" id="SSF47862">
    <property type="entry name" value="Saposin"/>
    <property type="match status" value="1"/>
</dbReference>
<dbReference type="InterPro" id="IPR011001">
    <property type="entry name" value="Saposin-like"/>
</dbReference>
<reference evidence="1 2" key="1">
    <citation type="journal article" date="2018" name="Sci. Rep.">
        <title>Genomic signatures of local adaptation to the degree of environmental predictability in rotifers.</title>
        <authorList>
            <person name="Franch-Gras L."/>
            <person name="Hahn C."/>
            <person name="Garcia-Roger E.M."/>
            <person name="Carmona M.J."/>
            <person name="Serra M."/>
            <person name="Gomez A."/>
        </authorList>
    </citation>
    <scope>NUCLEOTIDE SEQUENCE [LARGE SCALE GENOMIC DNA]</scope>
    <source>
        <strain evidence="1">HYR1</strain>
    </source>
</reference>
<dbReference type="Gene3D" id="1.10.225.10">
    <property type="entry name" value="Saposin-like"/>
    <property type="match status" value="1"/>
</dbReference>
<dbReference type="AlphaFoldDB" id="A0A3M7SBH3"/>
<comment type="caution">
    <text evidence="1">The sequence shown here is derived from an EMBL/GenBank/DDBJ whole genome shotgun (WGS) entry which is preliminary data.</text>
</comment>
<keyword evidence="2" id="KW-1185">Reference proteome</keyword>
<accession>A0A3M7SBH3</accession>
<protein>
    <submittedName>
        <fullName evidence="1">Uncharacterized protein</fullName>
    </submittedName>
</protein>
<proteinExistence type="predicted"/>
<dbReference type="Proteomes" id="UP000276133">
    <property type="component" value="Unassembled WGS sequence"/>
</dbReference>
<gene>
    <name evidence="1" type="ORF">BpHYR1_037740</name>
</gene>
<sequence>MLALHKTINKSKSKNITEYRSSECNRSPILKQLCKFVVEQSIKKIISILFSVEDLLNIC</sequence>
<evidence type="ECO:0000313" key="2">
    <source>
        <dbReference type="Proteomes" id="UP000276133"/>
    </source>
</evidence>